<dbReference type="SUPFAM" id="SSF56935">
    <property type="entry name" value="Porins"/>
    <property type="match status" value="1"/>
</dbReference>
<dbReference type="PANTHER" id="PTHR47234:SF2">
    <property type="entry name" value="TONB-DEPENDENT RECEPTOR"/>
    <property type="match status" value="1"/>
</dbReference>
<keyword evidence="4" id="KW-0798">TonB box</keyword>
<keyword evidence="9" id="KW-1185">Reference proteome</keyword>
<evidence type="ECO:0000256" key="5">
    <source>
        <dbReference type="SAM" id="SignalP"/>
    </source>
</evidence>
<proteinExistence type="inferred from homology"/>
<feature type="chain" id="PRO_5046006137" evidence="5">
    <location>
        <begin position="34"/>
        <end position="1074"/>
    </location>
</feature>
<reference evidence="9" key="1">
    <citation type="journal article" date="2019" name="Int. J. Syst. Evol. Microbiol.">
        <title>The Global Catalogue of Microorganisms (GCM) 10K type strain sequencing project: providing services to taxonomists for standard genome sequencing and annotation.</title>
        <authorList>
            <consortium name="The Broad Institute Genomics Platform"/>
            <consortium name="The Broad Institute Genome Sequencing Center for Infectious Disease"/>
            <person name="Wu L."/>
            <person name="Ma J."/>
        </authorList>
    </citation>
    <scope>NUCLEOTIDE SEQUENCE [LARGE SCALE GENOMIC DNA]</scope>
    <source>
        <strain evidence="9">CGMCC 1.15304</strain>
    </source>
</reference>
<comment type="similarity">
    <text evidence="4">Belongs to the TonB-dependent receptor family.</text>
</comment>
<evidence type="ECO:0000256" key="4">
    <source>
        <dbReference type="RuleBase" id="RU003357"/>
    </source>
</evidence>
<comment type="subcellular location">
    <subcellularLocation>
        <location evidence="1 4">Cell outer membrane</location>
    </subcellularLocation>
</comment>
<feature type="domain" description="TonB-dependent receptor plug" evidence="7">
    <location>
        <begin position="72"/>
        <end position="189"/>
    </location>
</feature>
<dbReference type="PANTHER" id="PTHR47234">
    <property type="match status" value="1"/>
</dbReference>
<keyword evidence="8" id="KW-0675">Receptor</keyword>
<evidence type="ECO:0000259" key="7">
    <source>
        <dbReference type="Pfam" id="PF07715"/>
    </source>
</evidence>
<evidence type="ECO:0000313" key="9">
    <source>
        <dbReference type="Proteomes" id="UP001595776"/>
    </source>
</evidence>
<name>A0ABV8U5Z3_9PROT</name>
<evidence type="ECO:0000256" key="2">
    <source>
        <dbReference type="ARBA" id="ARBA00023136"/>
    </source>
</evidence>
<dbReference type="RefSeq" id="WP_068150382.1">
    <property type="nucleotide sequence ID" value="NZ_JBHSCR010000001.1"/>
</dbReference>
<evidence type="ECO:0000256" key="3">
    <source>
        <dbReference type="ARBA" id="ARBA00023237"/>
    </source>
</evidence>
<keyword evidence="2 4" id="KW-0472">Membrane</keyword>
<comment type="caution">
    <text evidence="8">The sequence shown here is derived from an EMBL/GenBank/DDBJ whole genome shotgun (WGS) entry which is preliminary data.</text>
</comment>
<evidence type="ECO:0000259" key="6">
    <source>
        <dbReference type="Pfam" id="PF00593"/>
    </source>
</evidence>
<evidence type="ECO:0000256" key="1">
    <source>
        <dbReference type="ARBA" id="ARBA00004442"/>
    </source>
</evidence>
<dbReference type="Pfam" id="PF07715">
    <property type="entry name" value="Plug"/>
    <property type="match status" value="1"/>
</dbReference>
<dbReference type="InterPro" id="IPR036942">
    <property type="entry name" value="Beta-barrel_TonB_sf"/>
</dbReference>
<dbReference type="EMBL" id="JBHSCR010000001">
    <property type="protein sequence ID" value="MFC4346233.1"/>
    <property type="molecule type" value="Genomic_DNA"/>
</dbReference>
<organism evidence="8 9">
    <name type="scientific">Kordiimonas lipolytica</name>
    <dbReference type="NCBI Taxonomy" id="1662421"/>
    <lineage>
        <taxon>Bacteria</taxon>
        <taxon>Pseudomonadati</taxon>
        <taxon>Pseudomonadota</taxon>
        <taxon>Alphaproteobacteria</taxon>
        <taxon>Kordiimonadales</taxon>
        <taxon>Kordiimonadaceae</taxon>
        <taxon>Kordiimonas</taxon>
    </lineage>
</organism>
<feature type="domain" description="TonB-dependent receptor-like beta-barrel" evidence="6">
    <location>
        <begin position="494"/>
        <end position="1034"/>
    </location>
</feature>
<gene>
    <name evidence="8" type="ORF">ACFO5Q_00045</name>
</gene>
<feature type="signal peptide" evidence="5">
    <location>
        <begin position="1"/>
        <end position="33"/>
    </location>
</feature>
<dbReference type="InterPro" id="IPR012910">
    <property type="entry name" value="Plug_dom"/>
</dbReference>
<protein>
    <submittedName>
        <fullName evidence="8">TonB-dependent receptor domain-containing protein</fullName>
    </submittedName>
</protein>
<evidence type="ECO:0000313" key="8">
    <source>
        <dbReference type="EMBL" id="MFC4346233.1"/>
    </source>
</evidence>
<dbReference type="InterPro" id="IPR037066">
    <property type="entry name" value="Plug_dom_sf"/>
</dbReference>
<dbReference type="Pfam" id="PF00593">
    <property type="entry name" value="TonB_dep_Rec_b-barrel"/>
    <property type="match status" value="1"/>
</dbReference>
<dbReference type="Proteomes" id="UP001595776">
    <property type="component" value="Unassembled WGS sequence"/>
</dbReference>
<keyword evidence="5" id="KW-0732">Signal</keyword>
<dbReference type="Gene3D" id="2.170.130.10">
    <property type="entry name" value="TonB-dependent receptor, plug domain"/>
    <property type="match status" value="1"/>
</dbReference>
<dbReference type="Gene3D" id="2.40.170.20">
    <property type="entry name" value="TonB-dependent receptor, beta-barrel domain"/>
    <property type="match status" value="1"/>
</dbReference>
<sequence length="1074" mass="116913">MNSTELLKNRLAYSTASLLIAAAGMMGTSGAMAQDAQCAADEVINDAGECVMEDELVEVVVTGSRIRRSEFTSASPIQIISGQKSREIGLISAADVLQSTVQTSGLQIDNTFGGFVIDNGPGSQQIGLRGLDPERTLVVLNGRRLAPAGIGGAPTSPDLNLIPSIMVDQYDILLDGASTIYGSDAIAGVVNIKLRQDVEGFEVDASYQVPFAGGGEELTASVLWGTKTDRASFMIGAEFYDRKAQTVGENPYMGECEGYEYEDAQGNRYQGDRTLGPESRGIVDCSIFPLTNRISIPVFWGSVYYTPGFSNTGIPGVSDGIPNFSESSVTGFAGFFPHWVAADSNANGDLTDDNGYAIVDWDGDGLKDFDFQDPFYAFDRSDYAQQSQFITPSQRVTILGTADYNLQDENDTTFYFEGLYSQRDDSSFAAGYQLFPTVGADNPYNPCGVDGVDCLGVIGFPIGPTSVTPIVNIRGDRDTANFDLYQYRLVGGVRGNISALDNFGEGNWSYDAYGSYSYSKGTNSRFGISAPRLEQSLDATRDGNGNVVCNDPSNGCVAVNLFGDNIFQEGGGTFTAAEADFLFVERYSETIVKQTMASAFLTGDLFRLPWNDTVVPIVFGYEFRRDTIASNPNDVAADGLLFGWFADAGADGSRDLHEFYAETHFDLLQGLPFAEELSIDASARWTDESYYSPATTYAVKGLYRPVEYLTFRGSYGTSYRAPNLREHFLNGTTGFNAVSDPCVVPESARVNAPGSQPGDPQVYNAAEDTRLDRVLDACRADGVDPTTLGLNPVTFGSYSVEINTGGALDLTEEESTSKTVGVVLEQPWFDNFDLRLAVTYFDIEITGSIEEPTRAFIINRCYDNPDEPNATSGFCSRISRDTDGFIDLLDTSFVNAGRYTSKGFDFNMYYQQDFEVGSKTLGVSFDLRATNQRENVFELFGDVDDLAGEPGSPNWRARGLLTLEYDDFAFNWDARWIQGGENDNPEDFDTTAIPCDGLGVGCRPVYYTENYMRHNMSVGWSNGKYRVNVGVENVFNAKPPRVDSAGVFSVRNVPIGVGYDVTGRSVFMSVGATF</sequence>
<keyword evidence="3" id="KW-0998">Cell outer membrane</keyword>
<accession>A0ABV8U5Z3</accession>
<dbReference type="InterPro" id="IPR000531">
    <property type="entry name" value="Beta-barrel_TonB"/>
</dbReference>